<sequence length="629" mass="70490">MFSVTRTVLCVYLILSVLVDYIDSGNLRFDRTNSRSLFETQRHAACDGFECKQSHDCINQDKYCDGAIDCPDRSDETNDCRNVSCSSYLFRCSYGACIDPLFECDGKRDCADGSDENTLKCKNISSTKRCTDGEFRCKSGQCIDKDNKCDGIPHCTDRSDETLRTCSLCPSYSFQCRYGACVSSLGVCNGISDCADGSDEDPELCKISLRNFTPATPSLSLSSRRCILPNPENGKFNISALKQDALGESVPEGAIINISCQNGYIAVPDHTLSYCIAGRWNPSLPLCKKICPPFMSTEVMEVTCRYNGVVTNCSTAIDHTIAEFNCKPYHKLSTIENFRYCFDGSWSEDKPNCRPICGEKRVQPKKLIIGGQIADRGNYPWTIAIYKKKTDNYKLICGGTLINQRVIVTAAHCVTDKEGNILEKSIYRVAAGKYYLSYDDPRDTDAEFSEIEEIHSPGDYKGNIYDYDNDIAVLVTKIAFNTTEYIQRCCVDFNQFSSYESQLLGAIGTVTGWGYTIRGGNQSQELKELNLPYVDHTTCYRTVPYDYKKYVKSNKVCAGYRNRGIGVCEGDSGGGLVFENLNDKRFYLRGVVSISVQKEGKCNENEYAIYTKVSSYIPFIAEIERKYRN</sequence>
<protein>
    <submittedName>
        <fullName evidence="7">Uncharacterized protein</fullName>
    </submittedName>
</protein>
<evidence type="ECO:0000313" key="8">
    <source>
        <dbReference type="Proteomes" id="UP001516400"/>
    </source>
</evidence>
<dbReference type="InterPro" id="IPR000436">
    <property type="entry name" value="Sushi_SCR_CCP_dom"/>
</dbReference>
<gene>
    <name evidence="7" type="ORF">HHI36_011891</name>
</gene>
<dbReference type="SUPFAM" id="SSF57535">
    <property type="entry name" value="Complement control module/SCR domain"/>
    <property type="match status" value="1"/>
</dbReference>
<dbReference type="EMBL" id="JABFTP020000103">
    <property type="protein sequence ID" value="KAL3276513.1"/>
    <property type="molecule type" value="Genomic_DNA"/>
</dbReference>
<dbReference type="Proteomes" id="UP001516400">
    <property type="component" value="Unassembled WGS sequence"/>
</dbReference>
<dbReference type="PROSITE" id="PS00134">
    <property type="entry name" value="TRYPSIN_HIS"/>
    <property type="match status" value="1"/>
</dbReference>
<dbReference type="PROSITE" id="PS50923">
    <property type="entry name" value="SUSHI"/>
    <property type="match status" value="1"/>
</dbReference>
<dbReference type="Gene3D" id="2.40.10.10">
    <property type="entry name" value="Trypsin-like serine proteases"/>
    <property type="match status" value="1"/>
</dbReference>
<keyword evidence="3" id="KW-0768">Sushi</keyword>
<dbReference type="Gene3D" id="4.10.400.10">
    <property type="entry name" value="Low-density Lipoprotein Receptor"/>
    <property type="match status" value="4"/>
</dbReference>
<dbReference type="PROSITE" id="PS50068">
    <property type="entry name" value="LDLRA_2"/>
    <property type="match status" value="4"/>
</dbReference>
<dbReference type="CDD" id="cd00190">
    <property type="entry name" value="Tryp_SPc"/>
    <property type="match status" value="1"/>
</dbReference>
<comment type="caution">
    <text evidence="3">Lacks conserved residue(s) required for the propagation of feature annotation.</text>
</comment>
<feature type="disulfide bond" evidence="2">
    <location>
        <begin position="85"/>
        <end position="97"/>
    </location>
</feature>
<dbReference type="Pfam" id="PF00089">
    <property type="entry name" value="Trypsin"/>
    <property type="match status" value="1"/>
</dbReference>
<dbReference type="SMART" id="SM00020">
    <property type="entry name" value="Tryp_SPc"/>
    <property type="match status" value="1"/>
</dbReference>
<dbReference type="InterPro" id="IPR023415">
    <property type="entry name" value="LDLR_class-A_CS"/>
</dbReference>
<comment type="caution">
    <text evidence="7">The sequence shown here is derived from an EMBL/GenBank/DDBJ whole genome shotgun (WGS) entry which is preliminary data.</text>
</comment>
<keyword evidence="4" id="KW-0732">Signal</keyword>
<accession>A0ABD2NCN1</accession>
<dbReference type="InterPro" id="IPR009003">
    <property type="entry name" value="Peptidase_S1_PA"/>
</dbReference>
<dbReference type="PROSITE" id="PS01209">
    <property type="entry name" value="LDLRA_1"/>
    <property type="match status" value="2"/>
</dbReference>
<dbReference type="SMART" id="SM00192">
    <property type="entry name" value="LDLa"/>
    <property type="match status" value="4"/>
</dbReference>
<dbReference type="PRINTS" id="PR00261">
    <property type="entry name" value="LDLRECEPTOR"/>
</dbReference>
<dbReference type="PANTHER" id="PTHR24252:SF7">
    <property type="entry name" value="HYALIN"/>
    <property type="match status" value="1"/>
</dbReference>
<dbReference type="Pfam" id="PF00057">
    <property type="entry name" value="Ldl_recept_a"/>
    <property type="match status" value="4"/>
</dbReference>
<keyword evidence="1 3" id="KW-1015">Disulfide bond</keyword>
<reference evidence="7 8" key="1">
    <citation type="journal article" date="2021" name="BMC Biol.">
        <title>Horizontally acquired antibacterial genes associated with adaptive radiation of ladybird beetles.</title>
        <authorList>
            <person name="Li H.S."/>
            <person name="Tang X.F."/>
            <person name="Huang Y.H."/>
            <person name="Xu Z.Y."/>
            <person name="Chen M.L."/>
            <person name="Du X.Y."/>
            <person name="Qiu B.Y."/>
            <person name="Chen P.T."/>
            <person name="Zhang W."/>
            <person name="Slipinski A."/>
            <person name="Escalona H.E."/>
            <person name="Waterhouse R.M."/>
            <person name="Zwick A."/>
            <person name="Pang H."/>
        </authorList>
    </citation>
    <scope>NUCLEOTIDE SEQUENCE [LARGE SCALE GENOMIC DNA]</scope>
    <source>
        <strain evidence="7">SYSU2018</strain>
    </source>
</reference>
<feature type="domain" description="Sushi" evidence="6">
    <location>
        <begin position="224"/>
        <end position="289"/>
    </location>
</feature>
<dbReference type="InterPro" id="IPR035976">
    <property type="entry name" value="Sushi/SCR/CCP_sf"/>
</dbReference>
<feature type="signal peptide" evidence="4">
    <location>
        <begin position="1"/>
        <end position="24"/>
    </location>
</feature>
<feature type="disulfide bond" evidence="2">
    <location>
        <begin position="169"/>
        <end position="181"/>
    </location>
</feature>
<evidence type="ECO:0000256" key="3">
    <source>
        <dbReference type="PROSITE-ProRule" id="PRU00302"/>
    </source>
</evidence>
<name>A0ABD2NCN1_9CUCU</name>
<evidence type="ECO:0000256" key="1">
    <source>
        <dbReference type="ARBA" id="ARBA00023157"/>
    </source>
</evidence>
<dbReference type="InterPro" id="IPR036055">
    <property type="entry name" value="LDL_receptor-like_sf"/>
</dbReference>
<dbReference type="CDD" id="cd00112">
    <property type="entry name" value="LDLa"/>
    <property type="match status" value="4"/>
</dbReference>
<evidence type="ECO:0000256" key="4">
    <source>
        <dbReference type="SAM" id="SignalP"/>
    </source>
</evidence>
<keyword evidence="8" id="KW-1185">Reference proteome</keyword>
<dbReference type="Gene3D" id="2.10.70.10">
    <property type="entry name" value="Complement Module, domain 1"/>
    <property type="match status" value="1"/>
</dbReference>
<dbReference type="PROSITE" id="PS50240">
    <property type="entry name" value="TRYPSIN_DOM"/>
    <property type="match status" value="1"/>
</dbReference>
<evidence type="ECO:0000313" key="7">
    <source>
        <dbReference type="EMBL" id="KAL3276513.1"/>
    </source>
</evidence>
<feature type="domain" description="Peptidase S1" evidence="5">
    <location>
        <begin position="368"/>
        <end position="625"/>
    </location>
</feature>
<evidence type="ECO:0000259" key="5">
    <source>
        <dbReference type="PROSITE" id="PS50240"/>
    </source>
</evidence>
<dbReference type="InterPro" id="IPR018114">
    <property type="entry name" value="TRYPSIN_HIS"/>
</dbReference>
<feature type="chain" id="PRO_5044756326" evidence="4">
    <location>
        <begin position="25"/>
        <end position="629"/>
    </location>
</feature>
<dbReference type="SMART" id="SM00032">
    <property type="entry name" value="CCP"/>
    <property type="match status" value="2"/>
</dbReference>
<evidence type="ECO:0000256" key="2">
    <source>
        <dbReference type="PROSITE-ProRule" id="PRU00124"/>
    </source>
</evidence>
<dbReference type="SUPFAM" id="SSF50494">
    <property type="entry name" value="Trypsin-like serine proteases"/>
    <property type="match status" value="1"/>
</dbReference>
<dbReference type="CDD" id="cd00033">
    <property type="entry name" value="CCP"/>
    <property type="match status" value="1"/>
</dbReference>
<organism evidence="7 8">
    <name type="scientific">Cryptolaemus montrouzieri</name>
    <dbReference type="NCBI Taxonomy" id="559131"/>
    <lineage>
        <taxon>Eukaryota</taxon>
        <taxon>Metazoa</taxon>
        <taxon>Ecdysozoa</taxon>
        <taxon>Arthropoda</taxon>
        <taxon>Hexapoda</taxon>
        <taxon>Insecta</taxon>
        <taxon>Pterygota</taxon>
        <taxon>Neoptera</taxon>
        <taxon>Endopterygota</taxon>
        <taxon>Coleoptera</taxon>
        <taxon>Polyphaga</taxon>
        <taxon>Cucujiformia</taxon>
        <taxon>Coccinelloidea</taxon>
        <taxon>Coccinellidae</taxon>
        <taxon>Scymninae</taxon>
        <taxon>Scymnini</taxon>
        <taxon>Cryptolaemus</taxon>
    </lineage>
</organism>
<feature type="disulfide bond" evidence="2">
    <location>
        <begin position="176"/>
        <end position="194"/>
    </location>
</feature>
<dbReference type="InterPro" id="IPR043504">
    <property type="entry name" value="Peptidase_S1_PA_chymotrypsin"/>
</dbReference>
<dbReference type="PANTHER" id="PTHR24252">
    <property type="entry name" value="ACROSIN-RELATED"/>
    <property type="match status" value="1"/>
</dbReference>
<proteinExistence type="predicted"/>
<dbReference type="SUPFAM" id="SSF57424">
    <property type="entry name" value="LDL receptor-like module"/>
    <property type="match status" value="4"/>
</dbReference>
<dbReference type="InterPro" id="IPR002172">
    <property type="entry name" value="LDrepeatLR_classA_rpt"/>
</dbReference>
<feature type="disulfide bond" evidence="2">
    <location>
        <begin position="137"/>
        <end position="155"/>
    </location>
</feature>
<evidence type="ECO:0000259" key="6">
    <source>
        <dbReference type="PROSITE" id="PS50923"/>
    </source>
</evidence>
<feature type="disulfide bond" evidence="3">
    <location>
        <begin position="260"/>
        <end position="287"/>
    </location>
</feature>
<dbReference type="InterPro" id="IPR001254">
    <property type="entry name" value="Trypsin_dom"/>
</dbReference>
<feature type="disulfide bond" evidence="2">
    <location>
        <begin position="92"/>
        <end position="110"/>
    </location>
</feature>
<dbReference type="AlphaFoldDB" id="A0ABD2NCN1"/>
<feature type="disulfide bond" evidence="2">
    <location>
        <begin position="130"/>
        <end position="142"/>
    </location>
</feature>